<evidence type="ECO:0000313" key="4">
    <source>
        <dbReference type="Proteomes" id="UP000316330"/>
    </source>
</evidence>
<dbReference type="AlphaFoldDB" id="A0A559JMZ3"/>
<reference evidence="3 4" key="1">
    <citation type="submission" date="2019-07" db="EMBL/GenBank/DDBJ databases">
        <authorList>
            <person name="Kim J."/>
        </authorList>
    </citation>
    <scope>NUCLEOTIDE SEQUENCE [LARGE SCALE GENOMIC DNA]</scope>
    <source>
        <strain evidence="3 4">G13</strain>
    </source>
</reference>
<comment type="caution">
    <text evidence="3">The sequence shown here is derived from an EMBL/GenBank/DDBJ whole genome shotgun (WGS) entry which is preliminary data.</text>
</comment>
<dbReference type="Pfam" id="PF13349">
    <property type="entry name" value="DUF4097"/>
    <property type="match status" value="1"/>
</dbReference>
<proteinExistence type="predicted"/>
<sequence length="274" mass="29419">MMRKNHQIAKLFAVAVLAAALTTGCGSKVKSVTDKFENSVIGEDSGSGKLVSLGKKSFGQGEFDKLLIRTDAMEIEIAENSGNFAEVELLVDDNIANQFTFDGDIRSRELNIDVKEKSKLSVKDQTGQRKLRISLPDKTYRQLTVRNAFGVVQASDVKAELIEVKVDAGAIRLNGVSGKMDLKTSAGEVTVEGIRLDYDLNAKADVGNVTVHLSESPSNAEVRLESEVGKAAADLERIEYSVNKSNKKVGTIGSGGVRLSVNSSVGEILVDVQS</sequence>
<keyword evidence="1" id="KW-0732">Signal</keyword>
<dbReference type="EMBL" id="VNJJ01000004">
    <property type="protein sequence ID" value="TVY01242.1"/>
    <property type="molecule type" value="Genomic_DNA"/>
</dbReference>
<dbReference type="InterPro" id="IPR025164">
    <property type="entry name" value="Toastrack_DUF4097"/>
</dbReference>
<feature type="domain" description="DUF4097" evidence="2">
    <location>
        <begin position="145"/>
        <end position="270"/>
    </location>
</feature>
<evidence type="ECO:0000313" key="3">
    <source>
        <dbReference type="EMBL" id="TVY01242.1"/>
    </source>
</evidence>
<protein>
    <submittedName>
        <fullName evidence="3">DUF4097 domain-containing protein</fullName>
    </submittedName>
</protein>
<organism evidence="3 4">
    <name type="scientific">Cohnella terricola</name>
    <dbReference type="NCBI Taxonomy" id="1289167"/>
    <lineage>
        <taxon>Bacteria</taxon>
        <taxon>Bacillati</taxon>
        <taxon>Bacillota</taxon>
        <taxon>Bacilli</taxon>
        <taxon>Bacillales</taxon>
        <taxon>Paenibacillaceae</taxon>
        <taxon>Cohnella</taxon>
    </lineage>
</organism>
<accession>A0A559JMZ3</accession>
<dbReference type="PROSITE" id="PS51257">
    <property type="entry name" value="PROKAR_LIPOPROTEIN"/>
    <property type="match status" value="1"/>
</dbReference>
<dbReference type="RefSeq" id="WP_144700379.1">
    <property type="nucleotide sequence ID" value="NZ_VNJJ01000004.1"/>
</dbReference>
<dbReference type="Gene3D" id="2.160.20.120">
    <property type="match status" value="1"/>
</dbReference>
<feature type="chain" id="PRO_5039435881" evidence="1">
    <location>
        <begin position="21"/>
        <end position="274"/>
    </location>
</feature>
<evidence type="ECO:0000256" key="1">
    <source>
        <dbReference type="SAM" id="SignalP"/>
    </source>
</evidence>
<name>A0A559JMZ3_9BACL</name>
<keyword evidence="4" id="KW-1185">Reference proteome</keyword>
<feature type="signal peptide" evidence="1">
    <location>
        <begin position="1"/>
        <end position="20"/>
    </location>
</feature>
<gene>
    <name evidence="3" type="ORF">FPZ45_08830</name>
</gene>
<dbReference type="OrthoDB" id="2603144at2"/>
<dbReference type="Proteomes" id="UP000316330">
    <property type="component" value="Unassembled WGS sequence"/>
</dbReference>
<evidence type="ECO:0000259" key="2">
    <source>
        <dbReference type="Pfam" id="PF13349"/>
    </source>
</evidence>